<accession>A0A919JQF6</accession>
<reference evidence="2" key="1">
    <citation type="submission" date="2021-01" db="EMBL/GenBank/DDBJ databases">
        <title>Whole genome shotgun sequence of Actinoplanes nipponensis NBRC 14063.</title>
        <authorList>
            <person name="Komaki H."/>
            <person name="Tamura T."/>
        </authorList>
    </citation>
    <scope>NUCLEOTIDE SEQUENCE</scope>
    <source>
        <strain evidence="2">NBRC 14063</strain>
    </source>
</reference>
<sequence>MALSLISVPPAQASPDWNLGNTAASQISDLNAQATGVFRNVGLGKCLDVLNGGTANGAAAVSSACSGSASQNWTYERETPLWDDGTIHAAGAPTKCLSVVSNNGGSARSISIGGTTQMLLTESGQVWAKTGVGLGGWTKESDYDASTIAVGSDGTQLMVKGGIYARTAIGVDGWTYEGGSSARAVATNGGVQMYLGSDGVVYARNAIGDASG</sequence>
<protein>
    <recommendedName>
        <fullName evidence="1">Ricin B lectin domain-containing protein</fullName>
    </recommendedName>
</protein>
<dbReference type="InterPro" id="IPR000772">
    <property type="entry name" value="Ricin_B_lectin"/>
</dbReference>
<gene>
    <name evidence="2" type="ORF">Ani05nite_71310</name>
</gene>
<dbReference type="RefSeq" id="WP_239130968.1">
    <property type="nucleotide sequence ID" value="NZ_BAAAYJ010000071.1"/>
</dbReference>
<comment type="caution">
    <text evidence="2">The sequence shown here is derived from an EMBL/GenBank/DDBJ whole genome shotgun (WGS) entry which is preliminary data.</text>
</comment>
<dbReference type="PROSITE" id="PS50231">
    <property type="entry name" value="RICIN_B_LECTIN"/>
    <property type="match status" value="1"/>
</dbReference>
<dbReference type="SUPFAM" id="SSF50370">
    <property type="entry name" value="Ricin B-like lectins"/>
    <property type="match status" value="1"/>
</dbReference>
<feature type="domain" description="Ricin B lectin" evidence="1">
    <location>
        <begin position="35"/>
        <end position="106"/>
    </location>
</feature>
<evidence type="ECO:0000259" key="1">
    <source>
        <dbReference type="Pfam" id="PF00652"/>
    </source>
</evidence>
<dbReference type="EMBL" id="BOMQ01000086">
    <property type="protein sequence ID" value="GIE53597.1"/>
    <property type="molecule type" value="Genomic_DNA"/>
</dbReference>
<keyword evidence="3" id="KW-1185">Reference proteome</keyword>
<organism evidence="2 3">
    <name type="scientific">Actinoplanes nipponensis</name>
    <dbReference type="NCBI Taxonomy" id="135950"/>
    <lineage>
        <taxon>Bacteria</taxon>
        <taxon>Bacillati</taxon>
        <taxon>Actinomycetota</taxon>
        <taxon>Actinomycetes</taxon>
        <taxon>Micromonosporales</taxon>
        <taxon>Micromonosporaceae</taxon>
        <taxon>Actinoplanes</taxon>
    </lineage>
</organism>
<proteinExistence type="predicted"/>
<dbReference type="CDD" id="cd00161">
    <property type="entry name" value="beta-trefoil_Ricin-like"/>
    <property type="match status" value="1"/>
</dbReference>
<evidence type="ECO:0000313" key="3">
    <source>
        <dbReference type="Proteomes" id="UP000647172"/>
    </source>
</evidence>
<dbReference type="Pfam" id="PF00652">
    <property type="entry name" value="Ricin_B_lectin"/>
    <property type="match status" value="1"/>
</dbReference>
<name>A0A919JQF6_9ACTN</name>
<dbReference type="InterPro" id="IPR035992">
    <property type="entry name" value="Ricin_B-like_lectins"/>
</dbReference>
<dbReference type="Proteomes" id="UP000647172">
    <property type="component" value="Unassembled WGS sequence"/>
</dbReference>
<evidence type="ECO:0000313" key="2">
    <source>
        <dbReference type="EMBL" id="GIE53597.1"/>
    </source>
</evidence>
<dbReference type="Gene3D" id="2.80.10.50">
    <property type="match status" value="1"/>
</dbReference>
<dbReference type="AlphaFoldDB" id="A0A919JQF6"/>